<feature type="region of interest" description="Disordered" evidence="1">
    <location>
        <begin position="756"/>
        <end position="818"/>
    </location>
</feature>
<dbReference type="EMBL" id="CAMXCT020000873">
    <property type="protein sequence ID" value="CAL1137613.1"/>
    <property type="molecule type" value="Genomic_DNA"/>
</dbReference>
<protein>
    <submittedName>
        <fullName evidence="4">Tubulin delta chain</fullName>
    </submittedName>
</protein>
<proteinExistence type="predicted"/>
<evidence type="ECO:0000313" key="2">
    <source>
        <dbReference type="EMBL" id="CAI3984238.1"/>
    </source>
</evidence>
<evidence type="ECO:0000256" key="1">
    <source>
        <dbReference type="SAM" id="MobiDB-lite"/>
    </source>
</evidence>
<feature type="compositionally biased region" description="Acidic residues" evidence="1">
    <location>
        <begin position="7"/>
        <end position="19"/>
    </location>
</feature>
<reference evidence="2" key="1">
    <citation type="submission" date="2022-10" db="EMBL/GenBank/DDBJ databases">
        <authorList>
            <person name="Chen Y."/>
            <person name="Dougan E. K."/>
            <person name="Chan C."/>
            <person name="Rhodes N."/>
            <person name="Thang M."/>
        </authorList>
    </citation>
    <scope>NUCLEOTIDE SEQUENCE</scope>
</reference>
<feature type="compositionally biased region" description="Pro residues" evidence="1">
    <location>
        <begin position="567"/>
        <end position="576"/>
    </location>
</feature>
<dbReference type="Proteomes" id="UP001152797">
    <property type="component" value="Unassembled WGS sequence"/>
</dbReference>
<evidence type="ECO:0000313" key="3">
    <source>
        <dbReference type="EMBL" id="CAL1137613.1"/>
    </source>
</evidence>
<feature type="region of interest" description="Disordered" evidence="1">
    <location>
        <begin position="529"/>
        <end position="583"/>
    </location>
</feature>
<feature type="compositionally biased region" description="Basic residues" evidence="1">
    <location>
        <begin position="804"/>
        <end position="818"/>
    </location>
</feature>
<dbReference type="EMBL" id="CAMXCT030000873">
    <property type="protein sequence ID" value="CAL4771550.1"/>
    <property type="molecule type" value="Genomic_DNA"/>
</dbReference>
<gene>
    <name evidence="2" type="ORF">C1SCF055_LOCUS11785</name>
</gene>
<dbReference type="OrthoDB" id="444900at2759"/>
<keyword evidence="5" id="KW-1185">Reference proteome</keyword>
<dbReference type="EMBL" id="CAMXCT010000873">
    <property type="protein sequence ID" value="CAI3984238.1"/>
    <property type="molecule type" value="Genomic_DNA"/>
</dbReference>
<feature type="region of interest" description="Disordered" evidence="1">
    <location>
        <begin position="224"/>
        <end position="249"/>
    </location>
</feature>
<organism evidence="2">
    <name type="scientific">Cladocopium goreaui</name>
    <dbReference type="NCBI Taxonomy" id="2562237"/>
    <lineage>
        <taxon>Eukaryota</taxon>
        <taxon>Sar</taxon>
        <taxon>Alveolata</taxon>
        <taxon>Dinophyceae</taxon>
        <taxon>Suessiales</taxon>
        <taxon>Symbiodiniaceae</taxon>
        <taxon>Cladocopium</taxon>
    </lineage>
</organism>
<evidence type="ECO:0000313" key="5">
    <source>
        <dbReference type="Proteomes" id="UP001152797"/>
    </source>
</evidence>
<sequence>MAWWEADNMDEESNEEDEVERQRQLDQQQHERLNEAGTLDGLKDLILDALPLVDEVYDMLSCRSAGLQRYRAVLAQAARNLSDENWQEFLRKPMQSIYLQDDKVFDRLMTDAEPLWRRMMELTVAFAAQAKRQQSNALREYLYICTGTPRRELLEFFHNRSWKVVRQPPTTSFQHLPKAGSLDGPPGYPLAVVDLSFSLARGHASEEADAELEDVEDVELEDLPMGPEEVRQRSSSRSSCSSSRSSRGGMPQWLAEALMPNPANSAVGTAPLAHLPLHSSGLGKIGVSRSRGVRQRLQLMQGALAEALQCLAPGGVMVISWCGLPVHPILPFLAQSLRPAFRRVHVLAPPEIDTYETYILAVEYDSEGHNSRPDPVLEFPPATEDETPASISKFAFYDWLRSPIRRSSGYDDAVAWTLPQKKLQAECLPQYQNSGNPVRRMSNYNRPWLTAMTGSQQKTSLDPEARCDEMWSLYAEKLRLLANRLEEGSVSLESLPPKPPYRVNATTRWGLAPSRLPLDMPSDAAAQLVAESKGSKGAKRSGSKSSKRSGSKRPKSKEPPSKVEPAPAAPPAPPAAAGPATVPETPVAPAVPAVPPVVVPVPAVPEPMETSSATDSSEAVDPVAPVAPAVPVEEEMPEASQFSEEDFLKAYQQPDRRNAPRRARVPGTVSGRTPKTGTMWMSSTLGGASGIGPDIVSMMRRSSFLRGTFEKINLADQSSLPDLYKAAWPMPNKRLATGLGAHQGVKVESRPLSATRAMPVPALGSRPHSTATRRPKPLLTPTDTRPSSAGTMPVPRTTRDTRAGSKKGPLKRVETKKR</sequence>
<reference evidence="3" key="2">
    <citation type="submission" date="2024-04" db="EMBL/GenBank/DDBJ databases">
        <authorList>
            <person name="Chen Y."/>
            <person name="Shah S."/>
            <person name="Dougan E. K."/>
            <person name="Thang M."/>
            <person name="Chan C."/>
        </authorList>
    </citation>
    <scope>NUCLEOTIDE SEQUENCE [LARGE SCALE GENOMIC DNA]</scope>
</reference>
<feature type="compositionally biased region" description="Polar residues" evidence="1">
    <location>
        <begin position="670"/>
        <end position="685"/>
    </location>
</feature>
<feature type="compositionally biased region" description="Basic residues" evidence="1">
    <location>
        <begin position="536"/>
        <end position="555"/>
    </location>
</feature>
<dbReference type="SUPFAM" id="SSF53335">
    <property type="entry name" value="S-adenosyl-L-methionine-dependent methyltransferases"/>
    <property type="match status" value="1"/>
</dbReference>
<name>A0A9P1C3R5_9DINO</name>
<evidence type="ECO:0000313" key="4">
    <source>
        <dbReference type="EMBL" id="CAL4771550.1"/>
    </source>
</evidence>
<feature type="region of interest" description="Disordered" evidence="1">
    <location>
        <begin position="653"/>
        <end position="685"/>
    </location>
</feature>
<dbReference type="AlphaFoldDB" id="A0A9P1C3R5"/>
<comment type="caution">
    <text evidence="2">The sequence shown here is derived from an EMBL/GenBank/DDBJ whole genome shotgun (WGS) entry which is preliminary data.</text>
</comment>
<feature type="compositionally biased region" description="Low complexity" evidence="1">
    <location>
        <begin position="233"/>
        <end position="247"/>
    </location>
</feature>
<feature type="compositionally biased region" description="Polar residues" evidence="1">
    <location>
        <begin position="781"/>
        <end position="790"/>
    </location>
</feature>
<feature type="region of interest" description="Disordered" evidence="1">
    <location>
        <begin position="1"/>
        <end position="20"/>
    </location>
</feature>
<accession>A0A9P1C3R5</accession>
<dbReference type="InterPro" id="IPR029063">
    <property type="entry name" value="SAM-dependent_MTases_sf"/>
</dbReference>